<reference evidence="2" key="1">
    <citation type="journal article" date="2020" name="Fungal Divers.">
        <title>Resolving the Mortierellaceae phylogeny through synthesis of multi-gene phylogenetics and phylogenomics.</title>
        <authorList>
            <person name="Vandepol N."/>
            <person name="Liber J."/>
            <person name="Desiro A."/>
            <person name="Na H."/>
            <person name="Kennedy M."/>
            <person name="Barry K."/>
            <person name="Grigoriev I.V."/>
            <person name="Miller A.N."/>
            <person name="O'Donnell K."/>
            <person name="Stajich J.E."/>
            <person name="Bonito G."/>
        </authorList>
    </citation>
    <scope>NUCLEOTIDE SEQUENCE</scope>
    <source>
        <strain evidence="2">NVP1</strain>
    </source>
</reference>
<gene>
    <name evidence="2" type="ORF">BG006_000958</name>
</gene>
<protein>
    <submittedName>
        <fullName evidence="2">Uncharacterized protein</fullName>
    </submittedName>
</protein>
<proteinExistence type="predicted"/>
<feature type="region of interest" description="Disordered" evidence="1">
    <location>
        <begin position="48"/>
        <end position="78"/>
    </location>
</feature>
<dbReference type="AlphaFoldDB" id="A0A9P5SAT9"/>
<accession>A0A9P5SAT9</accession>
<evidence type="ECO:0000313" key="3">
    <source>
        <dbReference type="Proteomes" id="UP000696485"/>
    </source>
</evidence>
<comment type="caution">
    <text evidence="2">The sequence shown here is derived from an EMBL/GenBank/DDBJ whole genome shotgun (WGS) entry which is preliminary data.</text>
</comment>
<dbReference type="EMBL" id="JAAAUY010001176">
    <property type="protein sequence ID" value="KAF9323983.1"/>
    <property type="molecule type" value="Genomic_DNA"/>
</dbReference>
<keyword evidence="3" id="KW-1185">Reference proteome</keyword>
<organism evidence="2 3">
    <name type="scientific">Podila minutissima</name>
    <dbReference type="NCBI Taxonomy" id="64525"/>
    <lineage>
        <taxon>Eukaryota</taxon>
        <taxon>Fungi</taxon>
        <taxon>Fungi incertae sedis</taxon>
        <taxon>Mucoromycota</taxon>
        <taxon>Mortierellomycotina</taxon>
        <taxon>Mortierellomycetes</taxon>
        <taxon>Mortierellales</taxon>
        <taxon>Mortierellaceae</taxon>
        <taxon>Podila</taxon>
    </lineage>
</organism>
<dbReference type="Proteomes" id="UP000696485">
    <property type="component" value="Unassembled WGS sequence"/>
</dbReference>
<name>A0A9P5SAT9_9FUNG</name>
<sequence length="186" mass="20881">MSCESCTGCFSATSCSAPSPSLNGHISKEYRQFLKYARACDQYLSEDGYTSNDDDDQSEARGSRKSSPSNKSTRKEDKQDHAFNSLIGVLANNQFTAQTFLAQSYKQLGPRSFLELSRLLAQHGFWGRLITWAYLSVKEDSSRLRALLEVQDPELVQTVNDEAEMFEVFNAGVNCQRALYLSTEVM</sequence>
<evidence type="ECO:0000313" key="2">
    <source>
        <dbReference type="EMBL" id="KAF9323983.1"/>
    </source>
</evidence>
<evidence type="ECO:0000256" key="1">
    <source>
        <dbReference type="SAM" id="MobiDB-lite"/>
    </source>
</evidence>